<dbReference type="AlphaFoldDB" id="C9R885"/>
<protein>
    <recommendedName>
        <fullName evidence="5">Ribosome maturation factor RimM</fullName>
    </recommendedName>
</protein>
<dbReference type="NCBIfam" id="TIGR02273">
    <property type="entry name" value="16S_RimM"/>
    <property type="match status" value="1"/>
</dbReference>
<dbReference type="EMBL" id="CP001785">
    <property type="protein sequence ID" value="ACX52514.1"/>
    <property type="molecule type" value="Genomic_DNA"/>
</dbReference>
<evidence type="ECO:0000313" key="9">
    <source>
        <dbReference type="Proteomes" id="UP000002620"/>
    </source>
</evidence>
<dbReference type="RefSeq" id="WP_015739391.1">
    <property type="nucleotide sequence ID" value="NC_013385.1"/>
</dbReference>
<feature type="domain" description="RimM N-terminal" evidence="6">
    <location>
        <begin position="7"/>
        <end position="88"/>
    </location>
</feature>
<keyword evidence="4 5" id="KW-0143">Chaperone</keyword>
<dbReference type="GO" id="GO:0043022">
    <property type="term" value="F:ribosome binding"/>
    <property type="evidence" value="ECO:0007669"/>
    <property type="project" value="InterPro"/>
</dbReference>
<comment type="subcellular location">
    <subcellularLocation>
        <location evidence="5">Cytoplasm</location>
    </subcellularLocation>
</comment>
<dbReference type="InterPro" id="IPR002676">
    <property type="entry name" value="RimM_N"/>
</dbReference>
<dbReference type="InterPro" id="IPR011033">
    <property type="entry name" value="PRC_barrel-like_sf"/>
</dbReference>
<dbReference type="InterPro" id="IPR056792">
    <property type="entry name" value="PRC_RimM"/>
</dbReference>
<evidence type="ECO:0000313" key="8">
    <source>
        <dbReference type="EMBL" id="ACX52514.1"/>
    </source>
</evidence>
<dbReference type="GO" id="GO:0005737">
    <property type="term" value="C:cytoplasm"/>
    <property type="evidence" value="ECO:0007669"/>
    <property type="project" value="UniProtKB-SubCell"/>
</dbReference>
<evidence type="ECO:0000259" key="6">
    <source>
        <dbReference type="Pfam" id="PF01782"/>
    </source>
</evidence>
<keyword evidence="3 5" id="KW-0698">rRNA processing</keyword>
<name>C9R885_AMMDK</name>
<evidence type="ECO:0000259" key="7">
    <source>
        <dbReference type="Pfam" id="PF24986"/>
    </source>
</evidence>
<sequence>MRPDFITVGEIVAPHGYRGALKVLPLTDFPERFLGMKEAMVLLKGRRTTYTVKRARLHGKFVLLELVGVERMEEAEALRGGLVQVPREEVYPLPPGHYYIFDLIGMEVFTEEGAFLGKIEAVLSTRANDVFSVRSPEGKEILIPALKTVVCSVDVPGRKMTVKLPEGLL</sequence>
<dbReference type="GO" id="GO:0006364">
    <property type="term" value="P:rRNA processing"/>
    <property type="evidence" value="ECO:0007669"/>
    <property type="project" value="UniProtKB-UniRule"/>
</dbReference>
<comment type="subunit">
    <text evidence="5">Binds ribosomal protein uS19.</text>
</comment>
<dbReference type="HOGENOM" id="CLU_077636_3_2_9"/>
<dbReference type="SUPFAM" id="SSF50447">
    <property type="entry name" value="Translation proteins"/>
    <property type="match status" value="1"/>
</dbReference>
<reference evidence="8 9" key="1">
    <citation type="submission" date="2009-10" db="EMBL/GenBank/DDBJ databases">
        <title>Complete sequence of chromosome of Ammonifex degensii KC4.</title>
        <authorList>
            <consortium name="US DOE Joint Genome Institute"/>
            <person name="Kerfeld C."/>
            <person name="Goodner B."/>
            <person name="Huber H."/>
            <person name="Stetter K."/>
            <person name="Lucas S."/>
            <person name="Copeland A."/>
            <person name="Lapidus A."/>
            <person name="Glavina del Rio T."/>
            <person name="Dalin E."/>
            <person name="Tice H."/>
            <person name="Bruce D."/>
            <person name="Goodwin L."/>
            <person name="Pitluck S."/>
            <person name="Saunders E."/>
            <person name="Brettin T."/>
            <person name="Detter J.C."/>
            <person name="Han C."/>
            <person name="Larimer F."/>
            <person name="Land M."/>
            <person name="Hauser L."/>
            <person name="Kyrpides N."/>
            <person name="Ovchinnikova G."/>
            <person name="Richardson P."/>
        </authorList>
    </citation>
    <scope>NUCLEOTIDE SEQUENCE [LARGE SCALE GENOMIC DNA]</scope>
    <source>
        <strain evidence="9">DSM 10501 / KC4</strain>
    </source>
</reference>
<dbReference type="OrthoDB" id="9810331at2"/>
<dbReference type="InterPro" id="IPR011961">
    <property type="entry name" value="RimM"/>
</dbReference>
<evidence type="ECO:0000256" key="5">
    <source>
        <dbReference type="HAMAP-Rule" id="MF_00014"/>
    </source>
</evidence>
<dbReference type="Proteomes" id="UP000002620">
    <property type="component" value="Chromosome"/>
</dbReference>
<dbReference type="HAMAP" id="MF_00014">
    <property type="entry name" value="Ribosome_mat_RimM"/>
    <property type="match status" value="1"/>
</dbReference>
<keyword evidence="9" id="KW-1185">Reference proteome</keyword>
<feature type="domain" description="Ribosome maturation factor RimM PRC barrel" evidence="7">
    <location>
        <begin position="101"/>
        <end position="168"/>
    </location>
</feature>
<dbReference type="Gene3D" id="2.40.30.60">
    <property type="entry name" value="RimM"/>
    <property type="match status" value="1"/>
</dbReference>
<dbReference type="PANTHER" id="PTHR33692:SF1">
    <property type="entry name" value="RIBOSOME MATURATION FACTOR RIMM"/>
    <property type="match status" value="1"/>
</dbReference>
<accession>C9R885</accession>
<evidence type="ECO:0000256" key="2">
    <source>
        <dbReference type="ARBA" id="ARBA00022517"/>
    </source>
</evidence>
<dbReference type="eggNOG" id="COG0806">
    <property type="taxonomic scope" value="Bacteria"/>
</dbReference>
<gene>
    <name evidence="5" type="primary">rimM</name>
    <name evidence="8" type="ordered locus">Adeg_1413</name>
</gene>
<dbReference type="Gene3D" id="2.30.30.240">
    <property type="entry name" value="PRC-barrel domain"/>
    <property type="match status" value="1"/>
</dbReference>
<evidence type="ECO:0000256" key="1">
    <source>
        <dbReference type="ARBA" id="ARBA00022490"/>
    </source>
</evidence>
<dbReference type="InterPro" id="IPR036976">
    <property type="entry name" value="RimM_N_sf"/>
</dbReference>
<dbReference type="GO" id="GO:0042274">
    <property type="term" value="P:ribosomal small subunit biogenesis"/>
    <property type="evidence" value="ECO:0007669"/>
    <property type="project" value="UniProtKB-UniRule"/>
</dbReference>
<organism evidence="8 9">
    <name type="scientific">Ammonifex degensii (strain DSM 10501 / KC4)</name>
    <dbReference type="NCBI Taxonomy" id="429009"/>
    <lineage>
        <taxon>Bacteria</taxon>
        <taxon>Bacillati</taxon>
        <taxon>Bacillota</taxon>
        <taxon>Clostridia</taxon>
        <taxon>Thermoanaerobacterales</taxon>
        <taxon>Thermoanaerobacteraceae</taxon>
        <taxon>Ammonifex</taxon>
    </lineage>
</organism>
<dbReference type="PANTHER" id="PTHR33692">
    <property type="entry name" value="RIBOSOME MATURATION FACTOR RIMM"/>
    <property type="match status" value="1"/>
</dbReference>
<keyword evidence="2 5" id="KW-0690">Ribosome biogenesis</keyword>
<comment type="function">
    <text evidence="5">An accessory protein needed during the final step in the assembly of 30S ribosomal subunit, possibly for assembly of the head region. Essential for efficient processing of 16S rRNA. May be needed both before and after RbfA during the maturation of 16S rRNA. It has affinity for free ribosomal 30S subunits but not for 70S ribosomes.</text>
</comment>
<dbReference type="SUPFAM" id="SSF50346">
    <property type="entry name" value="PRC-barrel domain"/>
    <property type="match status" value="1"/>
</dbReference>
<comment type="similarity">
    <text evidence="5">Belongs to the RimM family.</text>
</comment>
<dbReference type="STRING" id="429009.Adeg_1413"/>
<keyword evidence="1 5" id="KW-0963">Cytoplasm</keyword>
<dbReference type="InterPro" id="IPR009000">
    <property type="entry name" value="Transl_B-barrel_sf"/>
</dbReference>
<dbReference type="KEGG" id="adg:Adeg_1413"/>
<evidence type="ECO:0000256" key="3">
    <source>
        <dbReference type="ARBA" id="ARBA00022552"/>
    </source>
</evidence>
<dbReference type="Pfam" id="PF01782">
    <property type="entry name" value="RimM"/>
    <property type="match status" value="1"/>
</dbReference>
<proteinExistence type="inferred from homology"/>
<evidence type="ECO:0000256" key="4">
    <source>
        <dbReference type="ARBA" id="ARBA00023186"/>
    </source>
</evidence>
<dbReference type="Pfam" id="PF24986">
    <property type="entry name" value="PRC_RimM"/>
    <property type="match status" value="1"/>
</dbReference>
<comment type="domain">
    <text evidence="5">The PRC barrel domain binds ribosomal protein uS19.</text>
</comment>
<dbReference type="GO" id="GO:0005840">
    <property type="term" value="C:ribosome"/>
    <property type="evidence" value="ECO:0007669"/>
    <property type="project" value="InterPro"/>
</dbReference>